<evidence type="ECO:0000313" key="1">
    <source>
        <dbReference type="EMBL" id="KKN67762.1"/>
    </source>
</evidence>
<protein>
    <submittedName>
        <fullName evidence="1">Uncharacterized protein</fullName>
    </submittedName>
</protein>
<reference evidence="1" key="1">
    <citation type="journal article" date="2015" name="Nature">
        <title>Complex archaea that bridge the gap between prokaryotes and eukaryotes.</title>
        <authorList>
            <person name="Spang A."/>
            <person name="Saw J.H."/>
            <person name="Jorgensen S.L."/>
            <person name="Zaremba-Niedzwiedzka K."/>
            <person name="Martijn J."/>
            <person name="Lind A.E."/>
            <person name="van Eijk R."/>
            <person name="Schleper C."/>
            <person name="Guy L."/>
            <person name="Ettema T.J."/>
        </authorList>
    </citation>
    <scope>NUCLEOTIDE SEQUENCE</scope>
</reference>
<name>A0A0F9SYU9_9ZZZZ</name>
<comment type="caution">
    <text evidence="1">The sequence shown here is derived from an EMBL/GenBank/DDBJ whole genome shotgun (WGS) entry which is preliminary data.</text>
</comment>
<accession>A0A0F9SYU9</accession>
<proteinExistence type="predicted"/>
<dbReference type="AlphaFoldDB" id="A0A0F9SYU9"/>
<organism evidence="1">
    <name type="scientific">marine sediment metagenome</name>
    <dbReference type="NCBI Taxonomy" id="412755"/>
    <lineage>
        <taxon>unclassified sequences</taxon>
        <taxon>metagenomes</taxon>
        <taxon>ecological metagenomes</taxon>
    </lineage>
</organism>
<gene>
    <name evidence="1" type="ORF">LCGC14_0457950</name>
</gene>
<sequence>MRSKCLNHECPRLVYQQRGLGLCHRCYEITGVIRHLLEKGILQVGDKEKARESGLILPKGVKA</sequence>
<dbReference type="EMBL" id="LAZR01000466">
    <property type="protein sequence ID" value="KKN67762.1"/>
    <property type="molecule type" value="Genomic_DNA"/>
</dbReference>